<feature type="chain" id="PRO_5039633273" evidence="1">
    <location>
        <begin position="23"/>
        <end position="157"/>
    </location>
</feature>
<evidence type="ECO:0000256" key="1">
    <source>
        <dbReference type="SAM" id="SignalP"/>
    </source>
</evidence>
<protein>
    <submittedName>
        <fullName evidence="2">Uncharacterized protein</fullName>
    </submittedName>
</protein>
<dbReference type="AlphaFoldDB" id="A0A9D2T4R6"/>
<dbReference type="Proteomes" id="UP000823906">
    <property type="component" value="Unassembled WGS sequence"/>
</dbReference>
<sequence>MKMKKLLALVLSAIIAVSMLTACGGGGGSIHTVSVDRGMIEDMFAMEGYDVDVVTSNELTTIAKQVAKQVEERDYSTGMVSFVSQEVSYRLPQGSQGWCYFIPQAQIEADSALVDALAASAVWQVHMTVKGDRYAVAVIDVTTADGIPCYLTIAIAQ</sequence>
<evidence type="ECO:0000313" key="2">
    <source>
        <dbReference type="EMBL" id="HJC45584.1"/>
    </source>
</evidence>
<proteinExistence type="predicted"/>
<keyword evidence="1" id="KW-0732">Signal</keyword>
<feature type="signal peptide" evidence="1">
    <location>
        <begin position="1"/>
        <end position="22"/>
    </location>
</feature>
<reference evidence="2" key="1">
    <citation type="journal article" date="2021" name="PeerJ">
        <title>Extensive microbial diversity within the chicken gut microbiome revealed by metagenomics and culture.</title>
        <authorList>
            <person name="Gilroy R."/>
            <person name="Ravi A."/>
            <person name="Getino M."/>
            <person name="Pursley I."/>
            <person name="Horton D.L."/>
            <person name="Alikhan N.F."/>
            <person name="Baker D."/>
            <person name="Gharbi K."/>
            <person name="Hall N."/>
            <person name="Watson M."/>
            <person name="Adriaenssens E.M."/>
            <person name="Foster-Nyarko E."/>
            <person name="Jarju S."/>
            <person name="Secka A."/>
            <person name="Antonio M."/>
            <person name="Oren A."/>
            <person name="Chaudhuri R.R."/>
            <person name="La Ragione R."/>
            <person name="Hildebrand F."/>
            <person name="Pallen M.J."/>
        </authorList>
    </citation>
    <scope>NUCLEOTIDE SEQUENCE</scope>
    <source>
        <strain evidence="2">ChiSjej5B23-2810</strain>
    </source>
</reference>
<organism evidence="2 3">
    <name type="scientific">Candidatus Faecalibacterium faecigallinarum</name>
    <dbReference type="NCBI Taxonomy" id="2838577"/>
    <lineage>
        <taxon>Bacteria</taxon>
        <taxon>Bacillati</taxon>
        <taxon>Bacillota</taxon>
        <taxon>Clostridia</taxon>
        <taxon>Eubacteriales</taxon>
        <taxon>Oscillospiraceae</taxon>
        <taxon>Faecalibacterium</taxon>
    </lineage>
</organism>
<accession>A0A9D2T4R6</accession>
<name>A0A9D2T4R6_9FIRM</name>
<dbReference type="EMBL" id="DWWN01000037">
    <property type="protein sequence ID" value="HJC45584.1"/>
    <property type="molecule type" value="Genomic_DNA"/>
</dbReference>
<gene>
    <name evidence="2" type="ORF">H9703_05545</name>
</gene>
<evidence type="ECO:0000313" key="3">
    <source>
        <dbReference type="Proteomes" id="UP000823906"/>
    </source>
</evidence>
<reference evidence="2" key="2">
    <citation type="submission" date="2021-04" db="EMBL/GenBank/DDBJ databases">
        <authorList>
            <person name="Gilroy R."/>
        </authorList>
    </citation>
    <scope>NUCLEOTIDE SEQUENCE</scope>
    <source>
        <strain evidence="2">ChiSjej5B23-2810</strain>
    </source>
</reference>
<comment type="caution">
    <text evidence="2">The sequence shown here is derived from an EMBL/GenBank/DDBJ whole genome shotgun (WGS) entry which is preliminary data.</text>
</comment>
<dbReference type="PROSITE" id="PS51257">
    <property type="entry name" value="PROKAR_LIPOPROTEIN"/>
    <property type="match status" value="1"/>
</dbReference>